<organism evidence="2">
    <name type="scientific">Hordeum vulgare subsp. vulgare</name>
    <name type="common">Domesticated barley</name>
    <dbReference type="NCBI Taxonomy" id="112509"/>
    <lineage>
        <taxon>Eukaryota</taxon>
        <taxon>Viridiplantae</taxon>
        <taxon>Streptophyta</taxon>
        <taxon>Embryophyta</taxon>
        <taxon>Tracheophyta</taxon>
        <taxon>Spermatophyta</taxon>
        <taxon>Magnoliopsida</taxon>
        <taxon>Liliopsida</taxon>
        <taxon>Poales</taxon>
        <taxon>Poaceae</taxon>
        <taxon>BOP clade</taxon>
        <taxon>Pooideae</taxon>
        <taxon>Triticodae</taxon>
        <taxon>Triticeae</taxon>
        <taxon>Hordeinae</taxon>
        <taxon>Hordeum</taxon>
    </lineage>
</organism>
<dbReference type="KEGG" id="hvg:123446462"/>
<proteinExistence type="evidence at transcript level"/>
<feature type="region of interest" description="Disordered" evidence="1">
    <location>
        <begin position="1"/>
        <end position="39"/>
    </location>
</feature>
<name>F2E540_HORVV</name>
<dbReference type="AlphaFoldDB" id="F2E540"/>
<evidence type="ECO:0000256" key="1">
    <source>
        <dbReference type="SAM" id="MobiDB-lite"/>
    </source>
</evidence>
<dbReference type="GeneID" id="123446462"/>
<reference evidence="2" key="1">
    <citation type="journal article" date="2011" name="Plant Physiol.">
        <title>Comprehensive sequence analysis of 24,783 barley full-length cDNAs derived from 12 clone libraries.</title>
        <authorList>
            <person name="Matsumoto T."/>
            <person name="Tanaka T."/>
            <person name="Sakai H."/>
            <person name="Amano N."/>
            <person name="Kanamori H."/>
            <person name="Kurita K."/>
            <person name="Kikuta A."/>
            <person name="Kamiya K."/>
            <person name="Yamamoto M."/>
            <person name="Ikawa H."/>
            <person name="Fujii N."/>
            <person name="Hori K."/>
            <person name="Itoh T."/>
            <person name="Sato K."/>
        </authorList>
    </citation>
    <scope>NUCLEOTIDE SEQUENCE</scope>
    <source>
        <tissue evidence="2">Shoot and root</tissue>
    </source>
</reference>
<dbReference type="EMBL" id="AK371264">
    <property type="protein sequence ID" value="BAK02462.1"/>
    <property type="molecule type" value="mRNA"/>
</dbReference>
<dbReference type="RefSeq" id="XP_044978989.1">
    <property type="nucleotide sequence ID" value="XM_045123054.1"/>
</dbReference>
<evidence type="ECO:0000313" key="2">
    <source>
        <dbReference type="EMBL" id="BAK02462.1"/>
    </source>
</evidence>
<sequence length="216" mass="23342">MNPGAERETRHRRPGSRHMCLSHRPCMPRSRSGFSPCSSRRIQPVPADPVARPPVSPSSAPADSYCCFCLIGSEQQQLARVLTAPRHRLARCCTQVDPRAQAVAAQASAKYSHVTIGQDLRVRAAPSHLVAGNGTPGTEAFEPRHFSCRRKSSPGLFRHGIPCIPTSNKGVHVQFRQVRDMSSAACRIVRTHSTTSVRLLHGGILLPSGISDAGTG</sequence>
<accession>F2E540</accession>
<protein>
    <submittedName>
        <fullName evidence="2">Predicted protein</fullName>
    </submittedName>
</protein>